<feature type="transmembrane region" description="Helical" evidence="1">
    <location>
        <begin position="6"/>
        <end position="25"/>
    </location>
</feature>
<feature type="transmembrane region" description="Helical" evidence="1">
    <location>
        <begin position="204"/>
        <end position="227"/>
    </location>
</feature>
<gene>
    <name evidence="2" type="ORF">NFI88_02895</name>
</gene>
<reference evidence="2 3" key="1">
    <citation type="submission" date="2022-06" db="EMBL/GenBank/DDBJ databases">
        <title>Rhizosaccharibacter gen. nov. sp. nov. KSS12, endophytic bacteria isolated from sugarcane.</title>
        <authorList>
            <person name="Pitiwittayakul N."/>
        </authorList>
    </citation>
    <scope>NUCLEOTIDE SEQUENCE [LARGE SCALE GENOMIC DNA]</scope>
    <source>
        <strain evidence="2 3">KSS12</strain>
    </source>
</reference>
<feature type="transmembrane region" description="Helical" evidence="1">
    <location>
        <begin position="179"/>
        <end position="197"/>
    </location>
</feature>
<keyword evidence="3" id="KW-1185">Reference proteome</keyword>
<accession>A0ABT1VVW0</accession>
<comment type="caution">
    <text evidence="2">The sequence shown here is derived from an EMBL/GenBank/DDBJ whole genome shotgun (WGS) entry which is preliminary data.</text>
</comment>
<evidence type="ECO:0000313" key="2">
    <source>
        <dbReference type="EMBL" id="MCQ8239788.1"/>
    </source>
</evidence>
<evidence type="ECO:0000313" key="3">
    <source>
        <dbReference type="Proteomes" id="UP001524547"/>
    </source>
</evidence>
<evidence type="ECO:0000256" key="1">
    <source>
        <dbReference type="SAM" id="Phobius"/>
    </source>
</evidence>
<sequence>MYIAQALLTLGLCFVLAASVSLMVSRRIDVSARRRHHEVGIAVFLQIGVIYAVLLAFVFSEVWDQFNDAAKVVDTECASVLGIAERADNVPEPSRSRLRDELSTYLTLEIDDEWPRMQKRSFSRAVSGQFSRIYDEIASVDPANARIAAARDRMLTLAGRIHEARAERLFQLRSNVPPFLWGLLIVDALMLVGFVLFSGMEHHAVQLGVVAVFATFLCGILLTIHLLDFPYEGTISIDDQPLVETLEQLGTMRHQPSP</sequence>
<dbReference type="InterPro" id="IPR025333">
    <property type="entry name" value="DUF4239"/>
</dbReference>
<protein>
    <submittedName>
        <fullName evidence="2">DUF4239 domain-containing protein</fullName>
    </submittedName>
</protein>
<dbReference type="Proteomes" id="UP001524547">
    <property type="component" value="Unassembled WGS sequence"/>
</dbReference>
<feature type="transmembrane region" description="Helical" evidence="1">
    <location>
        <begin position="37"/>
        <end position="59"/>
    </location>
</feature>
<keyword evidence="1" id="KW-1133">Transmembrane helix</keyword>
<organism evidence="2 3">
    <name type="scientific">Rhizosaccharibacter radicis</name>
    <dbReference type="NCBI Taxonomy" id="2782605"/>
    <lineage>
        <taxon>Bacteria</taxon>
        <taxon>Pseudomonadati</taxon>
        <taxon>Pseudomonadota</taxon>
        <taxon>Alphaproteobacteria</taxon>
        <taxon>Acetobacterales</taxon>
        <taxon>Acetobacteraceae</taxon>
        <taxon>Rhizosaccharibacter</taxon>
    </lineage>
</organism>
<keyword evidence="1" id="KW-0472">Membrane</keyword>
<name>A0ABT1VVW0_9PROT</name>
<dbReference type="EMBL" id="JAMZEJ010000002">
    <property type="protein sequence ID" value="MCQ8239788.1"/>
    <property type="molecule type" value="Genomic_DNA"/>
</dbReference>
<dbReference type="Pfam" id="PF14023">
    <property type="entry name" value="Bestrophin-like"/>
    <property type="match status" value="1"/>
</dbReference>
<proteinExistence type="predicted"/>
<dbReference type="RefSeq" id="WP_422918539.1">
    <property type="nucleotide sequence ID" value="NZ_JAMZEJ010000002.1"/>
</dbReference>
<keyword evidence="1" id="KW-0812">Transmembrane</keyword>